<dbReference type="AlphaFoldDB" id="A0A382ERT7"/>
<gene>
    <name evidence="1" type="ORF">METZ01_LOCUS205547</name>
</gene>
<organism evidence="1">
    <name type="scientific">marine metagenome</name>
    <dbReference type="NCBI Taxonomy" id="408172"/>
    <lineage>
        <taxon>unclassified sequences</taxon>
        <taxon>metagenomes</taxon>
        <taxon>ecological metagenomes</taxon>
    </lineage>
</organism>
<protein>
    <submittedName>
        <fullName evidence="1">Uncharacterized protein</fullName>
    </submittedName>
</protein>
<evidence type="ECO:0000313" key="1">
    <source>
        <dbReference type="EMBL" id="SVB52693.1"/>
    </source>
</evidence>
<reference evidence="1" key="1">
    <citation type="submission" date="2018-05" db="EMBL/GenBank/DDBJ databases">
        <authorList>
            <person name="Lanie J.A."/>
            <person name="Ng W.-L."/>
            <person name="Kazmierczak K.M."/>
            <person name="Andrzejewski T.M."/>
            <person name="Davidsen T.M."/>
            <person name="Wayne K.J."/>
            <person name="Tettelin H."/>
            <person name="Glass J.I."/>
            <person name="Rusch D."/>
            <person name="Podicherti R."/>
            <person name="Tsui H.-C.T."/>
            <person name="Winkler M.E."/>
        </authorList>
    </citation>
    <scope>NUCLEOTIDE SEQUENCE</scope>
</reference>
<proteinExistence type="predicted"/>
<accession>A0A382ERT7</accession>
<sequence>MFMILEADTFEQIDAFFNPLLEMGTGEVTPVVVPKFAQ</sequence>
<name>A0A382ERT7_9ZZZZ</name>
<dbReference type="EMBL" id="UINC01045663">
    <property type="protein sequence ID" value="SVB52693.1"/>
    <property type="molecule type" value="Genomic_DNA"/>
</dbReference>